<dbReference type="InterPro" id="IPR051363">
    <property type="entry name" value="RLR_Helicase"/>
</dbReference>
<dbReference type="Pfam" id="PF00271">
    <property type="entry name" value="Helicase_C"/>
    <property type="match status" value="1"/>
</dbReference>
<dbReference type="PANTHER" id="PTHR14074">
    <property type="entry name" value="HELICASE WITH DEATH DOMAIN-RELATED"/>
    <property type="match status" value="1"/>
</dbReference>
<dbReference type="AlphaFoldDB" id="A0A2J7ZLC7"/>
<feature type="domain" description="Helicase C-terminal" evidence="1">
    <location>
        <begin position="5"/>
        <end position="45"/>
    </location>
</feature>
<evidence type="ECO:0000313" key="3">
    <source>
        <dbReference type="Proteomes" id="UP000236333"/>
    </source>
</evidence>
<evidence type="ECO:0000313" key="2">
    <source>
        <dbReference type="EMBL" id="PNH01050.1"/>
    </source>
</evidence>
<reference evidence="2 3" key="1">
    <citation type="journal article" date="2017" name="Mol. Biol. Evol.">
        <title>The 4-celled Tetrabaena socialis nuclear genome reveals the essential components for genetic control of cell number at the origin of multicellularity in the volvocine lineage.</title>
        <authorList>
            <person name="Featherston J."/>
            <person name="Arakaki Y."/>
            <person name="Hanschen E.R."/>
            <person name="Ferris P.J."/>
            <person name="Michod R.E."/>
            <person name="Olson B.J.S.C."/>
            <person name="Nozaki H."/>
            <person name="Durand P.M."/>
        </authorList>
    </citation>
    <scope>NUCLEOTIDE SEQUENCE [LARGE SCALE GENOMIC DNA]</scope>
    <source>
        <strain evidence="2 3">NIES-571</strain>
    </source>
</reference>
<dbReference type="InterPro" id="IPR001650">
    <property type="entry name" value="Helicase_C-like"/>
</dbReference>
<organism evidence="2 3">
    <name type="scientific">Tetrabaena socialis</name>
    <dbReference type="NCBI Taxonomy" id="47790"/>
    <lineage>
        <taxon>Eukaryota</taxon>
        <taxon>Viridiplantae</taxon>
        <taxon>Chlorophyta</taxon>
        <taxon>core chlorophytes</taxon>
        <taxon>Chlorophyceae</taxon>
        <taxon>CS clade</taxon>
        <taxon>Chlamydomonadales</taxon>
        <taxon>Tetrabaenaceae</taxon>
        <taxon>Tetrabaena</taxon>
    </lineage>
</organism>
<evidence type="ECO:0000259" key="1">
    <source>
        <dbReference type="Pfam" id="PF00271"/>
    </source>
</evidence>
<gene>
    <name evidence="2" type="ORF">TSOC_013084</name>
</gene>
<sequence length="94" mass="10048">APGRKVLVATSAAEEGLDVPSCKFVVRYNAAATGIQLVQSRGRALKREVAEFFCILQDGTLDLHLHAKSQLEEDNMRQYTRACGEAAAAAAANS</sequence>
<dbReference type="InterPro" id="IPR027417">
    <property type="entry name" value="P-loop_NTPase"/>
</dbReference>
<protein>
    <submittedName>
        <fullName evidence="2">Protein Dicer</fullName>
    </submittedName>
</protein>
<dbReference type="Proteomes" id="UP000236333">
    <property type="component" value="Unassembled WGS sequence"/>
</dbReference>
<dbReference type="OrthoDB" id="1469196at2759"/>
<accession>A0A2J7ZLC7</accession>
<dbReference type="Gene3D" id="3.40.50.300">
    <property type="entry name" value="P-loop containing nucleotide triphosphate hydrolases"/>
    <property type="match status" value="2"/>
</dbReference>
<dbReference type="EMBL" id="PGGS01001037">
    <property type="protein sequence ID" value="PNH01050.1"/>
    <property type="molecule type" value="Genomic_DNA"/>
</dbReference>
<feature type="non-terminal residue" evidence="2">
    <location>
        <position position="1"/>
    </location>
</feature>
<dbReference type="SUPFAM" id="SSF52540">
    <property type="entry name" value="P-loop containing nucleoside triphosphate hydrolases"/>
    <property type="match status" value="1"/>
</dbReference>
<dbReference type="GO" id="GO:0005737">
    <property type="term" value="C:cytoplasm"/>
    <property type="evidence" value="ECO:0007669"/>
    <property type="project" value="TreeGrafter"/>
</dbReference>
<proteinExistence type="predicted"/>
<comment type="caution">
    <text evidence="2">The sequence shown here is derived from an EMBL/GenBank/DDBJ whole genome shotgun (WGS) entry which is preliminary data.</text>
</comment>
<keyword evidence="3" id="KW-1185">Reference proteome</keyword>
<name>A0A2J7ZLC7_9CHLO</name>
<dbReference type="PANTHER" id="PTHR14074:SF16">
    <property type="entry name" value="ANTIVIRAL INNATE IMMUNE RESPONSE RECEPTOR RIG-I"/>
    <property type="match status" value="1"/>
</dbReference>